<proteinExistence type="predicted"/>
<accession>A0ABT9BDI4</accession>
<dbReference type="Proteomes" id="UP001176429">
    <property type="component" value="Unassembled WGS sequence"/>
</dbReference>
<protein>
    <recommendedName>
        <fullName evidence="4">YARHG domain-containing protein</fullName>
    </recommendedName>
</protein>
<dbReference type="EMBL" id="JAUQSY010000006">
    <property type="protein sequence ID" value="MDO7875097.1"/>
    <property type="molecule type" value="Genomic_DNA"/>
</dbReference>
<sequence>MKTICFGGAALLALVGPTFGQSAPPTAAEQLAASVATVRARTAAAETTHPQLINGPEYENYAQRYYTIVGHQFFLTPEKHAGGVFYNGYYFDNLRLSYDVVRDQVVLPQPTSPLQFRLVNEKVGYFVIDGHRFVRLQPDSAASRVLGPGYYEVLHTGPAQVLARRAKRIQEQNRDQRVNAVFIVTDKLFVNKSGQYFAISKKSAALRPFADRSSEMQRYVQEQKLRFNRPNLEASVVRLAQYYTSLPAR</sequence>
<dbReference type="RefSeq" id="WP_305006416.1">
    <property type="nucleotide sequence ID" value="NZ_JAUQSY010000006.1"/>
</dbReference>
<keyword evidence="1" id="KW-0732">Signal</keyword>
<evidence type="ECO:0000313" key="3">
    <source>
        <dbReference type="Proteomes" id="UP001176429"/>
    </source>
</evidence>
<evidence type="ECO:0000256" key="1">
    <source>
        <dbReference type="SAM" id="SignalP"/>
    </source>
</evidence>
<evidence type="ECO:0008006" key="4">
    <source>
        <dbReference type="Google" id="ProtNLM"/>
    </source>
</evidence>
<feature type="chain" id="PRO_5047532274" description="YARHG domain-containing protein" evidence="1">
    <location>
        <begin position="21"/>
        <end position="249"/>
    </location>
</feature>
<evidence type="ECO:0000313" key="2">
    <source>
        <dbReference type="EMBL" id="MDO7875097.1"/>
    </source>
</evidence>
<keyword evidence="3" id="KW-1185">Reference proteome</keyword>
<reference evidence="2" key="1">
    <citation type="submission" date="2023-07" db="EMBL/GenBank/DDBJ databases">
        <authorList>
            <person name="Kim M.K."/>
        </authorList>
    </citation>
    <scope>NUCLEOTIDE SEQUENCE</scope>
    <source>
        <strain evidence="2">ASUV-10-1</strain>
    </source>
</reference>
<gene>
    <name evidence="2" type="ORF">Q5H93_10175</name>
</gene>
<comment type="caution">
    <text evidence="2">The sequence shown here is derived from an EMBL/GenBank/DDBJ whole genome shotgun (WGS) entry which is preliminary data.</text>
</comment>
<organism evidence="2 3">
    <name type="scientific">Hymenobacter aranciens</name>
    <dbReference type="NCBI Taxonomy" id="3063996"/>
    <lineage>
        <taxon>Bacteria</taxon>
        <taxon>Pseudomonadati</taxon>
        <taxon>Bacteroidota</taxon>
        <taxon>Cytophagia</taxon>
        <taxon>Cytophagales</taxon>
        <taxon>Hymenobacteraceae</taxon>
        <taxon>Hymenobacter</taxon>
    </lineage>
</organism>
<name>A0ABT9BDI4_9BACT</name>
<feature type="signal peptide" evidence="1">
    <location>
        <begin position="1"/>
        <end position="20"/>
    </location>
</feature>